<accession>A0AAJ1B9L9</accession>
<keyword evidence="1" id="KW-0472">Membrane</keyword>
<dbReference type="PANTHER" id="PTHR46658">
    <property type="entry name" value="CYS OR MET METABOLISM PYRIDOXAL-PHOSPHATE-DEPENDENT ENZYME"/>
    <property type="match status" value="1"/>
</dbReference>
<dbReference type="InterPro" id="IPR015421">
    <property type="entry name" value="PyrdxlP-dep_Trfase_major"/>
</dbReference>
<feature type="transmembrane region" description="Helical" evidence="1">
    <location>
        <begin position="35"/>
        <end position="54"/>
    </location>
</feature>
<dbReference type="RefSeq" id="WP_226982382.1">
    <property type="nucleotide sequence ID" value="NZ_JAJBOM010000266.1"/>
</dbReference>
<comment type="caution">
    <text evidence="2">The sequence shown here is derived from an EMBL/GenBank/DDBJ whole genome shotgun (WGS) entry which is preliminary data.</text>
</comment>
<feature type="non-terminal residue" evidence="2">
    <location>
        <position position="70"/>
    </location>
</feature>
<dbReference type="SUPFAM" id="SSF53383">
    <property type="entry name" value="PLP-dependent transferases"/>
    <property type="match status" value="1"/>
</dbReference>
<evidence type="ECO:0000313" key="2">
    <source>
        <dbReference type="EMBL" id="MCB5621369.1"/>
    </source>
</evidence>
<gene>
    <name evidence="2" type="ORF">LIQ08_19930</name>
</gene>
<proteinExistence type="predicted"/>
<dbReference type="InterPro" id="IPR009651">
    <property type="entry name" value="Met_g_lyase_put"/>
</dbReference>
<dbReference type="AlphaFoldDB" id="A0AAJ1B9L9"/>
<evidence type="ECO:0000256" key="1">
    <source>
        <dbReference type="SAM" id="Phobius"/>
    </source>
</evidence>
<dbReference type="PANTHER" id="PTHR46658:SF1">
    <property type="entry name" value="CYS OR MET METABOLISM PYRIDOXAL-PHOSPHATE-DEPENDENT ENZYME"/>
    <property type="match status" value="1"/>
</dbReference>
<dbReference type="Gene3D" id="3.40.640.10">
    <property type="entry name" value="Type I PLP-dependent aspartate aminotransferase-like (Major domain)"/>
    <property type="match status" value="1"/>
</dbReference>
<dbReference type="Pfam" id="PF06838">
    <property type="entry name" value="Met_gamma_lyase"/>
    <property type="match status" value="1"/>
</dbReference>
<keyword evidence="1" id="KW-1133">Transmembrane helix</keyword>
<keyword evidence="1" id="KW-0812">Transmembrane</keyword>
<dbReference type="InterPro" id="IPR015424">
    <property type="entry name" value="PyrdxlP-dep_Trfase"/>
</dbReference>
<organism evidence="2 3">
    <name type="scientific">Mediterraneibacter gnavus</name>
    <name type="common">Ruminococcus gnavus</name>
    <dbReference type="NCBI Taxonomy" id="33038"/>
    <lineage>
        <taxon>Bacteria</taxon>
        <taxon>Bacillati</taxon>
        <taxon>Bacillota</taxon>
        <taxon>Clostridia</taxon>
        <taxon>Lachnospirales</taxon>
        <taxon>Lachnospiraceae</taxon>
        <taxon>Mediterraneibacter</taxon>
    </lineage>
</organism>
<sequence length="70" mass="7350">IMVDNCYGELVETKEPGHVGADIVVGSLMKNLGSGLVFTGGYVVVIHILVYMVAERLTAPGIGKDLGANF</sequence>
<protein>
    <submittedName>
        <fullName evidence="2">Methionine gamma-lyase family protein</fullName>
    </submittedName>
</protein>
<dbReference type="Proteomes" id="UP001297370">
    <property type="component" value="Unassembled WGS sequence"/>
</dbReference>
<dbReference type="EMBL" id="JAJBOM010000266">
    <property type="protein sequence ID" value="MCB5621369.1"/>
    <property type="molecule type" value="Genomic_DNA"/>
</dbReference>
<name>A0AAJ1B9L9_MEDGN</name>
<evidence type="ECO:0000313" key="3">
    <source>
        <dbReference type="Proteomes" id="UP001297370"/>
    </source>
</evidence>
<reference evidence="2" key="1">
    <citation type="submission" date="2021-10" db="EMBL/GenBank/DDBJ databases">
        <title>Collection of gut derived symbiotic bacterial strains cultured from healthy donors.</title>
        <authorList>
            <person name="Lin H."/>
            <person name="Littmann E."/>
            <person name="Claire K."/>
            <person name="Pamer E."/>
        </authorList>
    </citation>
    <scope>NUCLEOTIDE SEQUENCE</scope>
    <source>
        <strain evidence="2">MSK.23.18</strain>
    </source>
</reference>
<feature type="non-terminal residue" evidence="2">
    <location>
        <position position="1"/>
    </location>
</feature>